<evidence type="ECO:0000313" key="3">
    <source>
        <dbReference type="Proteomes" id="UP000226431"/>
    </source>
</evidence>
<feature type="domain" description="F-box" evidence="1">
    <location>
        <begin position="40"/>
        <end position="76"/>
    </location>
</feature>
<dbReference type="Proteomes" id="UP000226431">
    <property type="component" value="Unassembled WGS sequence"/>
</dbReference>
<dbReference type="SUPFAM" id="SSF81383">
    <property type="entry name" value="F-box domain"/>
    <property type="match status" value="1"/>
</dbReference>
<dbReference type="PROSITE" id="PS50181">
    <property type="entry name" value="FBOX"/>
    <property type="match status" value="1"/>
</dbReference>
<dbReference type="InterPro" id="IPR001810">
    <property type="entry name" value="F-box_dom"/>
</dbReference>
<dbReference type="Pfam" id="PF00646">
    <property type="entry name" value="F-box"/>
    <property type="match status" value="1"/>
</dbReference>
<gene>
    <name evidence="2" type="ORF">CDD80_5969</name>
</gene>
<accession>A0A2C5ZD44</accession>
<comment type="caution">
    <text evidence="2">The sequence shown here is derived from an EMBL/GenBank/DDBJ whole genome shotgun (WGS) entry which is preliminary data.</text>
</comment>
<keyword evidence="3" id="KW-1185">Reference proteome</keyword>
<protein>
    <recommendedName>
        <fullName evidence="1">F-box domain-containing protein</fullName>
    </recommendedName>
</protein>
<organism evidence="2 3">
    <name type="scientific">Ophiocordyceps camponoti-rufipedis</name>
    <dbReference type="NCBI Taxonomy" id="2004952"/>
    <lineage>
        <taxon>Eukaryota</taxon>
        <taxon>Fungi</taxon>
        <taxon>Dikarya</taxon>
        <taxon>Ascomycota</taxon>
        <taxon>Pezizomycotina</taxon>
        <taxon>Sordariomycetes</taxon>
        <taxon>Hypocreomycetidae</taxon>
        <taxon>Hypocreales</taxon>
        <taxon>Ophiocordycipitaceae</taxon>
        <taxon>Ophiocordyceps</taxon>
    </lineage>
</organism>
<dbReference type="EMBL" id="NJES01000062">
    <property type="protein sequence ID" value="PHH78937.1"/>
    <property type="molecule type" value="Genomic_DNA"/>
</dbReference>
<dbReference type="AlphaFoldDB" id="A0A2C5ZD44"/>
<proteinExistence type="predicted"/>
<name>A0A2C5ZD44_9HYPO</name>
<sequence length="172" mass="19100">MYAMWESHLHACRRAHRDAQWEAFKVPPTLMMMPSQDGQSSALEKLPTEVLLLIMARLGSTDQLFLALTSKKLLAVSSLNTIIIPSARKHRVNSISCIAMLTLLRTFPPRGPNGRTSTAWAPCCDCYRESLRDVLSCPLDNLADDIARNLEALPAGVYGWSWGRRCEGGQDG</sequence>
<evidence type="ECO:0000313" key="2">
    <source>
        <dbReference type="EMBL" id="PHH78937.1"/>
    </source>
</evidence>
<evidence type="ECO:0000259" key="1">
    <source>
        <dbReference type="PROSITE" id="PS50181"/>
    </source>
</evidence>
<dbReference type="InterPro" id="IPR036047">
    <property type="entry name" value="F-box-like_dom_sf"/>
</dbReference>
<dbReference type="OrthoDB" id="4430588at2759"/>
<reference evidence="2 3" key="1">
    <citation type="submission" date="2017-06" db="EMBL/GenBank/DDBJ databases">
        <title>Ant-infecting Ophiocordyceps genomes reveal a high diversity of potential behavioral manipulation genes and a possible major role for enterotoxins.</title>
        <authorList>
            <person name="De Bekker C."/>
            <person name="Evans H.C."/>
            <person name="Brachmann A."/>
            <person name="Hughes D.P."/>
        </authorList>
    </citation>
    <scope>NUCLEOTIDE SEQUENCE [LARGE SCALE GENOMIC DNA]</scope>
    <source>
        <strain evidence="2 3">Map16</strain>
    </source>
</reference>